<evidence type="ECO:0000313" key="3">
    <source>
        <dbReference type="EMBL" id="ADO71345.1"/>
    </source>
</evidence>
<feature type="chain" id="PRO_5010840266" description="Lipoprotein" evidence="2">
    <location>
        <begin position="26"/>
        <end position="657"/>
    </location>
</feature>
<dbReference type="STRING" id="378806.STAUR_3555"/>
<accession>Q094X7</accession>
<protein>
    <recommendedName>
        <fullName evidence="7">Lipoprotein</fullName>
    </recommendedName>
</protein>
<feature type="compositionally biased region" description="Gly residues" evidence="1">
    <location>
        <begin position="69"/>
        <end position="83"/>
    </location>
</feature>
<keyword evidence="5" id="KW-1185">Reference proteome</keyword>
<dbReference type="OrthoDB" id="5500244at2"/>
<evidence type="ECO:0000313" key="6">
    <source>
        <dbReference type="Proteomes" id="UP000032702"/>
    </source>
</evidence>
<dbReference type="AlphaFoldDB" id="Q094X7"/>
<organism evidence="4 6">
    <name type="scientific">Stigmatella aurantiaca (strain DW4/3-1)</name>
    <dbReference type="NCBI Taxonomy" id="378806"/>
    <lineage>
        <taxon>Bacteria</taxon>
        <taxon>Pseudomonadati</taxon>
        <taxon>Myxococcota</taxon>
        <taxon>Myxococcia</taxon>
        <taxon>Myxococcales</taxon>
        <taxon>Cystobacterineae</taxon>
        <taxon>Archangiaceae</taxon>
        <taxon>Stigmatella</taxon>
    </lineage>
</organism>
<keyword evidence="2" id="KW-0732">Signal</keyword>
<dbReference type="EMBL" id="CP002271">
    <property type="protein sequence ID" value="ADO71345.1"/>
    <property type="molecule type" value="Genomic_DNA"/>
</dbReference>
<dbReference type="RefSeq" id="WP_002613174.1">
    <property type="nucleotide sequence ID" value="NC_014623.1"/>
</dbReference>
<reference evidence="3 5" key="2">
    <citation type="journal article" date="2011" name="Mol. Biol. Evol.">
        <title>Comparative genomic analysis of fruiting body formation in Myxococcales.</title>
        <authorList>
            <person name="Huntley S."/>
            <person name="Hamann N."/>
            <person name="Wegener-Feldbrugge S."/>
            <person name="Treuner-Lange A."/>
            <person name="Kube M."/>
            <person name="Reinhardt R."/>
            <person name="Klages S."/>
            <person name="Muller R."/>
            <person name="Ronning C.M."/>
            <person name="Nierman W.C."/>
            <person name="Sogaard-Andersen L."/>
        </authorList>
    </citation>
    <scope>NUCLEOTIDE SEQUENCE [LARGE SCALE GENOMIC DNA]</scope>
    <source>
        <strain evidence="3 5">DW4/3-1</strain>
    </source>
</reference>
<gene>
    <name evidence="3" type="ordered locus">STAUR_3555</name>
    <name evidence="4" type="ORF">STIAU_4949</name>
</gene>
<proteinExistence type="predicted"/>
<feature type="signal peptide" evidence="2">
    <location>
        <begin position="1"/>
        <end position="25"/>
    </location>
</feature>
<feature type="region of interest" description="Disordered" evidence="1">
    <location>
        <begin position="56"/>
        <end position="94"/>
    </location>
</feature>
<evidence type="ECO:0000256" key="1">
    <source>
        <dbReference type="SAM" id="MobiDB-lite"/>
    </source>
</evidence>
<sequence length="657" mass="68741">MSRTSSRRATRLVLMLLAVLTGCNSGPTGVETRRFPCTEDSECATGFVCRAAECLPEEEPGGRPDSGTPDGGAPDGGTDGGPDSGTPDGGDTLVPTVLAFANSQPPLVAGQCSKAVEVETRTEKGAAAPVTAATIITLSANPNTGIAFYRDSNCQTPTALVTVEAGSSRAAFYVKGTVAREVHLGLVAQGFSNANQAVTFRAGPPASLSFVTSAQTLPAGGCSARVEIEARDTFTNPASFTSARTVGLKTQNGSGITFFTDPECKTPLSELVLPAGEPRAFFYFKGRTGGQVTLATTVSGLAQITQRETILPMVRMGFCSLAANRISETCSFDSAPPQLDTSKTMLFFQASSDENDPSSASVRCALTSKNAITCSRNDDGSEIEILWQTAEKPSGLRVQHLSTACKDASRVTTIPLKPVSNLQNTFLLVSSEQGGTTLGDDDFFTARLTSEAQVELAFSTNCNSGWKASVQVVEAEGATVTRSTTEKMVGNQLVVSGLPPVTLSSSALLFTYRVSNTDAPVLCDRVLRGELTSPTSITFSRGAGSTSCTTASIDAISWERIDFGPLAQAQHTLVTLNPSSEGDDFIINPVDMTRSLIFASGQGMSGQAGGESSYAGDDIPGASLGWFEIYEPSEFAAYRGFAAGTAKWNSTVLQLEP</sequence>
<dbReference type="Proteomes" id="UP000032702">
    <property type="component" value="Unassembled WGS sequence"/>
</dbReference>
<evidence type="ECO:0000313" key="5">
    <source>
        <dbReference type="Proteomes" id="UP000001351"/>
    </source>
</evidence>
<dbReference type="EMBL" id="AAMD01000036">
    <property type="protein sequence ID" value="EAU67295.1"/>
    <property type="molecule type" value="Genomic_DNA"/>
</dbReference>
<dbReference type="KEGG" id="sur:STAUR_3555"/>
<dbReference type="PROSITE" id="PS51257">
    <property type="entry name" value="PROKAR_LIPOPROTEIN"/>
    <property type="match status" value="1"/>
</dbReference>
<dbReference type="HOGENOM" id="CLU_417325_0_0_7"/>
<reference evidence="4 6" key="1">
    <citation type="submission" date="2006-04" db="EMBL/GenBank/DDBJ databases">
        <authorList>
            <person name="Nierman W.C."/>
        </authorList>
    </citation>
    <scope>NUCLEOTIDE SEQUENCE [LARGE SCALE GENOMIC DNA]</scope>
    <source>
        <strain evidence="4 6">DW4/3-1</strain>
    </source>
</reference>
<dbReference type="Proteomes" id="UP000001351">
    <property type="component" value="Chromosome"/>
</dbReference>
<name>Q094X7_STIAD</name>
<evidence type="ECO:0000256" key="2">
    <source>
        <dbReference type="SAM" id="SignalP"/>
    </source>
</evidence>
<evidence type="ECO:0008006" key="7">
    <source>
        <dbReference type="Google" id="ProtNLM"/>
    </source>
</evidence>
<dbReference type="eggNOG" id="ENOG5030SVR">
    <property type="taxonomic scope" value="Bacteria"/>
</dbReference>
<evidence type="ECO:0000313" key="4">
    <source>
        <dbReference type="EMBL" id="EAU67295.1"/>
    </source>
</evidence>